<reference evidence="10" key="1">
    <citation type="journal article" date="2020" name="bioRxiv">
        <title>Hybrid origin of Populus tomentosa Carr. identified through genome sequencing and phylogenomic analysis.</title>
        <authorList>
            <person name="An X."/>
            <person name="Gao K."/>
            <person name="Chen Z."/>
            <person name="Li J."/>
            <person name="Yang X."/>
            <person name="Yang X."/>
            <person name="Zhou J."/>
            <person name="Guo T."/>
            <person name="Zhao T."/>
            <person name="Huang S."/>
            <person name="Miao D."/>
            <person name="Khan W.U."/>
            <person name="Rao P."/>
            <person name="Ye M."/>
            <person name="Lei B."/>
            <person name="Liao W."/>
            <person name="Wang J."/>
            <person name="Ji L."/>
            <person name="Li Y."/>
            <person name="Guo B."/>
            <person name="Mustafa N.S."/>
            <person name="Li S."/>
            <person name="Yun Q."/>
            <person name="Keller S.R."/>
            <person name="Mao J."/>
            <person name="Zhang R."/>
            <person name="Strauss S.H."/>
        </authorList>
    </citation>
    <scope>NUCLEOTIDE SEQUENCE</scope>
    <source>
        <strain evidence="10">GM15</strain>
        <tissue evidence="10">Leaf</tissue>
    </source>
</reference>
<evidence type="ECO:0000256" key="8">
    <source>
        <dbReference type="SAM" id="Phobius"/>
    </source>
</evidence>
<dbReference type="AlphaFoldDB" id="A0A8X7YJK1"/>
<evidence type="ECO:0000256" key="7">
    <source>
        <dbReference type="SAM" id="MobiDB-lite"/>
    </source>
</evidence>
<keyword evidence="8" id="KW-0472">Membrane</keyword>
<evidence type="ECO:0000256" key="2">
    <source>
        <dbReference type="ARBA" id="ARBA00022679"/>
    </source>
</evidence>
<keyword evidence="4" id="KW-0418">Kinase</keyword>
<evidence type="ECO:0000313" key="11">
    <source>
        <dbReference type="Proteomes" id="UP000886885"/>
    </source>
</evidence>
<keyword evidence="8" id="KW-0812">Transmembrane</keyword>
<feature type="region of interest" description="Disordered" evidence="7">
    <location>
        <begin position="430"/>
        <end position="449"/>
    </location>
</feature>
<dbReference type="PROSITE" id="PS00107">
    <property type="entry name" value="PROTEIN_KINASE_ATP"/>
    <property type="match status" value="1"/>
</dbReference>
<keyword evidence="2" id="KW-0808">Transferase</keyword>
<feature type="domain" description="Protein kinase" evidence="9">
    <location>
        <begin position="118"/>
        <end position="698"/>
    </location>
</feature>
<dbReference type="PANTHER" id="PTHR46821">
    <property type="entry name" value="OS07G0586332 PROTEIN"/>
    <property type="match status" value="1"/>
</dbReference>
<evidence type="ECO:0000256" key="6">
    <source>
        <dbReference type="PROSITE-ProRule" id="PRU10141"/>
    </source>
</evidence>
<evidence type="ECO:0000256" key="5">
    <source>
        <dbReference type="ARBA" id="ARBA00022840"/>
    </source>
</evidence>
<accession>A0A8X7YJK1</accession>
<dbReference type="OrthoDB" id="626167at2759"/>
<gene>
    <name evidence="10" type="ORF">POTOM_050950</name>
</gene>
<keyword evidence="8" id="KW-1133">Transmembrane helix</keyword>
<evidence type="ECO:0000259" key="9">
    <source>
        <dbReference type="PROSITE" id="PS50011"/>
    </source>
</evidence>
<dbReference type="PANTHER" id="PTHR46821:SF7">
    <property type="entry name" value="PROTEIN KINASE SUPERFAMILY PROTEIN"/>
    <property type="match status" value="1"/>
</dbReference>
<comment type="caution">
    <text evidence="10">The sequence shown here is derived from an EMBL/GenBank/DDBJ whole genome shotgun (WGS) entry which is preliminary data.</text>
</comment>
<dbReference type="InterPro" id="IPR044576">
    <property type="entry name" value="At4g25390-like"/>
</dbReference>
<sequence>MEKKEKKSTSPSIDKTFPLFHYQILLSSRFLTTTAITMPSRPIPPLLPPQPPPLLPPHHHPSRLIAPLAAATAAAFSVLVLFVICFRKITRKRTVPTDFSKPPHRFSYTTLRRATNNFSPSLRLGQGGFGSVYHGTLPNEFHVAVKVMDSGSLQGEREFQNELLFASKLDSSYIVAAIGFSYDRKHRSLLLVYDLMQNGNLQDALLHRKCVELVDWNKRFSIAVDIAKGIEYLHGLDPPVIHGDIKPSNILLDQCFNAKVADFGLAWLKIDQSNQNDQKQCEVKGEESDKINGGLELKRAELESNNGGEEYGSVVEDTESVTTGFDEFHFGVDQSPVCMTSPETLEAVSASPEAGGVGVFPEGNLDGGSIEGGKELVNGEKGSGKGTKSVSRKDWWWKQENGGATAENRGVKDYVMEWIGTEIKKERPNSGWIGASSSSNSQPVGKIDKKKNRKRLDWWVSLDDDNDEKVSKKEKRRLPREWWKEEYCEELEKKNKKKKKKKREMGMTSDGNNETEDWWPRDVEMYGERKKKRSKSRGSRGSIEWFSGELFRGNQNSHDSLSGEIPKSSGISSTPSMRGTVCYVAPEYGGGGNLSEKSDVYSFGVLLLVLIAGRRPLQVTTSPMSEFQRANLMHWARNLARAGKLLDLVDKSVQSLDRDQATLCITVALICLQKSPARRPSMKEVVGMLTGESQPPQLPTEFSPSPPTRVPFKSKPHKKDANALFVPDVESLITELSQLQRKKEEEKGNLIHLCTKPLRCVDSFIRADADFNSKVYGRNVRDYQIGKEDVAHIQTQYANMNLILCEAPVRFVATKWSIANMIKASFLALRVGTVMSFSNNAQLHCMISLFRSQARNAYTFLGA</sequence>
<organism evidence="10 11">
    <name type="scientific">Populus tomentosa</name>
    <name type="common">Chinese white poplar</name>
    <dbReference type="NCBI Taxonomy" id="118781"/>
    <lineage>
        <taxon>Eukaryota</taxon>
        <taxon>Viridiplantae</taxon>
        <taxon>Streptophyta</taxon>
        <taxon>Embryophyta</taxon>
        <taxon>Tracheophyta</taxon>
        <taxon>Spermatophyta</taxon>
        <taxon>Magnoliopsida</taxon>
        <taxon>eudicotyledons</taxon>
        <taxon>Gunneridae</taxon>
        <taxon>Pentapetalae</taxon>
        <taxon>rosids</taxon>
        <taxon>fabids</taxon>
        <taxon>Malpighiales</taxon>
        <taxon>Salicaceae</taxon>
        <taxon>Saliceae</taxon>
        <taxon>Populus</taxon>
    </lineage>
</organism>
<feature type="region of interest" description="Disordered" evidence="7">
    <location>
        <begin position="691"/>
        <end position="716"/>
    </location>
</feature>
<feature type="binding site" evidence="6">
    <location>
        <position position="146"/>
    </location>
    <ligand>
        <name>ATP</name>
        <dbReference type="ChEBI" id="CHEBI:30616"/>
    </ligand>
</feature>
<dbReference type="InterPro" id="IPR001245">
    <property type="entry name" value="Ser-Thr/Tyr_kinase_cat_dom"/>
</dbReference>
<dbReference type="EMBL" id="JAAWWB010000030">
    <property type="protein sequence ID" value="KAG6746410.1"/>
    <property type="molecule type" value="Genomic_DNA"/>
</dbReference>
<evidence type="ECO:0000256" key="1">
    <source>
        <dbReference type="ARBA" id="ARBA00022527"/>
    </source>
</evidence>
<dbReference type="SMART" id="SM00220">
    <property type="entry name" value="S_TKc"/>
    <property type="match status" value="1"/>
</dbReference>
<evidence type="ECO:0000256" key="4">
    <source>
        <dbReference type="ARBA" id="ARBA00022777"/>
    </source>
</evidence>
<dbReference type="PROSITE" id="PS50011">
    <property type="entry name" value="PROTEIN_KINASE_DOM"/>
    <property type="match status" value="1"/>
</dbReference>
<protein>
    <recommendedName>
        <fullName evidence="9">Protein kinase domain-containing protein</fullName>
    </recommendedName>
</protein>
<feature type="compositionally biased region" description="Polar residues" evidence="7">
    <location>
        <begin position="691"/>
        <end position="703"/>
    </location>
</feature>
<dbReference type="InterPro" id="IPR008271">
    <property type="entry name" value="Ser/Thr_kinase_AS"/>
</dbReference>
<keyword evidence="1" id="KW-0723">Serine/threonine-protein kinase</keyword>
<name>A0A8X7YJK1_POPTO</name>
<dbReference type="Pfam" id="PF07714">
    <property type="entry name" value="PK_Tyr_Ser-Thr"/>
    <property type="match status" value="1"/>
</dbReference>
<keyword evidence="11" id="KW-1185">Reference proteome</keyword>
<evidence type="ECO:0000256" key="3">
    <source>
        <dbReference type="ARBA" id="ARBA00022741"/>
    </source>
</evidence>
<feature type="region of interest" description="Disordered" evidence="7">
    <location>
        <begin position="494"/>
        <end position="513"/>
    </location>
</feature>
<feature type="transmembrane region" description="Helical" evidence="8">
    <location>
        <begin position="64"/>
        <end position="86"/>
    </location>
</feature>
<dbReference type="GO" id="GO:0004674">
    <property type="term" value="F:protein serine/threonine kinase activity"/>
    <property type="evidence" value="ECO:0007669"/>
    <property type="project" value="UniProtKB-KW"/>
</dbReference>
<dbReference type="InterPro" id="IPR000719">
    <property type="entry name" value="Prot_kinase_dom"/>
</dbReference>
<evidence type="ECO:0000313" key="10">
    <source>
        <dbReference type="EMBL" id="KAG6746410.1"/>
    </source>
</evidence>
<keyword evidence="3 6" id="KW-0547">Nucleotide-binding</keyword>
<dbReference type="Pfam" id="PF00069">
    <property type="entry name" value="Pkinase"/>
    <property type="match status" value="1"/>
</dbReference>
<feature type="compositionally biased region" description="Basic residues" evidence="7">
    <location>
        <begin position="494"/>
        <end position="503"/>
    </location>
</feature>
<dbReference type="GO" id="GO:0005524">
    <property type="term" value="F:ATP binding"/>
    <property type="evidence" value="ECO:0007669"/>
    <property type="project" value="UniProtKB-UniRule"/>
</dbReference>
<dbReference type="InterPro" id="IPR017441">
    <property type="entry name" value="Protein_kinase_ATP_BS"/>
</dbReference>
<dbReference type="PROSITE" id="PS00108">
    <property type="entry name" value="PROTEIN_KINASE_ST"/>
    <property type="match status" value="1"/>
</dbReference>
<proteinExistence type="predicted"/>
<keyword evidence="5 6" id="KW-0067">ATP-binding</keyword>
<dbReference type="Proteomes" id="UP000886885">
    <property type="component" value="Chromosome 15D"/>
</dbReference>